<keyword evidence="11" id="KW-0862">Zinc</keyword>
<dbReference type="SMART" id="SM01232">
    <property type="entry name" value="H2TH"/>
    <property type="match status" value="1"/>
</dbReference>
<evidence type="ECO:0000256" key="6">
    <source>
        <dbReference type="ARBA" id="ARBA00022723"/>
    </source>
</evidence>
<dbReference type="SUPFAM" id="SSF81624">
    <property type="entry name" value="N-terminal domain of MutM-like DNA repair proteins"/>
    <property type="match status" value="1"/>
</dbReference>
<dbReference type="Gene3D" id="1.10.8.50">
    <property type="match status" value="1"/>
</dbReference>
<dbReference type="GO" id="GO:0019104">
    <property type="term" value="F:DNA N-glycosylase activity"/>
    <property type="evidence" value="ECO:0007669"/>
    <property type="project" value="InterPro"/>
</dbReference>
<evidence type="ECO:0000256" key="16">
    <source>
        <dbReference type="ARBA" id="ARBA00023268"/>
    </source>
</evidence>
<evidence type="ECO:0000313" key="28">
    <source>
        <dbReference type="Ensembl" id="ENSNMLP00000025731.1"/>
    </source>
</evidence>
<keyword evidence="10" id="KW-0378">Hydrolase</keyword>
<keyword evidence="14" id="KW-0456">Lyase</keyword>
<dbReference type="CDD" id="cd08969">
    <property type="entry name" value="MeNeil3_N"/>
    <property type="match status" value="1"/>
</dbReference>
<dbReference type="SUPFAM" id="SSF90209">
    <property type="entry name" value="Ran binding protein zinc finger-like"/>
    <property type="match status" value="1"/>
</dbReference>
<dbReference type="Pfam" id="PF00641">
    <property type="entry name" value="Zn_ribbon_RanBP"/>
    <property type="match status" value="1"/>
</dbReference>
<evidence type="ECO:0000256" key="5">
    <source>
        <dbReference type="ARBA" id="ARBA00022454"/>
    </source>
</evidence>
<evidence type="ECO:0000259" key="26">
    <source>
        <dbReference type="PROSITE" id="PS51066"/>
    </source>
</evidence>
<evidence type="ECO:0000256" key="15">
    <source>
        <dbReference type="ARBA" id="ARBA00023242"/>
    </source>
</evidence>
<accession>A0A8C6TSC6</accession>
<comment type="similarity">
    <text evidence="3">Belongs to the FPG family.</text>
</comment>
<dbReference type="InterPro" id="IPR012319">
    <property type="entry name" value="FPG_cat"/>
</dbReference>
<feature type="domain" description="FPG-type" evidence="26">
    <location>
        <begin position="225"/>
        <end position="259"/>
    </location>
</feature>
<evidence type="ECO:0000256" key="23">
    <source>
        <dbReference type="PROSITE-ProRule" id="PRU00322"/>
    </source>
</evidence>
<dbReference type="AlphaFoldDB" id="A0A8C6TSC6"/>
<feature type="compositionally biased region" description="Low complexity" evidence="24">
    <location>
        <begin position="466"/>
        <end position="485"/>
    </location>
</feature>
<reference evidence="28" key="1">
    <citation type="submission" date="2025-08" db="UniProtKB">
        <authorList>
            <consortium name="Ensembl"/>
        </authorList>
    </citation>
    <scope>IDENTIFICATION</scope>
</reference>
<dbReference type="EC" id="4.2.99.18" evidence="4"/>
<dbReference type="InterPro" id="IPR036443">
    <property type="entry name" value="Znf_RanBP2_sf"/>
</dbReference>
<dbReference type="PROSITE" id="PS01358">
    <property type="entry name" value="ZF_RANBP2_1"/>
    <property type="match status" value="1"/>
</dbReference>
<dbReference type="InterPro" id="IPR035937">
    <property type="entry name" value="FPG_N"/>
</dbReference>
<evidence type="ECO:0000313" key="29">
    <source>
        <dbReference type="Proteomes" id="UP000694523"/>
    </source>
</evidence>
<dbReference type="GO" id="GO:0008270">
    <property type="term" value="F:zinc ion binding"/>
    <property type="evidence" value="ECO:0007669"/>
    <property type="project" value="UniProtKB-KW"/>
</dbReference>
<keyword evidence="17" id="KW-0326">Glycosidase</keyword>
<dbReference type="PROSITE" id="PS01242">
    <property type="entry name" value="ZF_FPG_1"/>
    <property type="match status" value="1"/>
</dbReference>
<dbReference type="Proteomes" id="UP000694523">
    <property type="component" value="Unplaced"/>
</dbReference>
<proteinExistence type="inferred from homology"/>
<keyword evidence="5" id="KW-0158">Chromosome</keyword>
<feature type="region of interest" description="Disordered" evidence="24">
    <location>
        <begin position="374"/>
        <end position="401"/>
    </location>
</feature>
<dbReference type="Pfam" id="PF06831">
    <property type="entry name" value="H2TH"/>
    <property type="match status" value="1"/>
</dbReference>
<keyword evidence="29" id="KW-1185">Reference proteome</keyword>
<feature type="compositionally biased region" description="Polar residues" evidence="24">
    <location>
        <begin position="523"/>
        <end position="534"/>
    </location>
</feature>
<name>A0A8C6TSC6_9GOBI</name>
<evidence type="ECO:0000256" key="24">
    <source>
        <dbReference type="SAM" id="MobiDB-lite"/>
    </source>
</evidence>
<keyword evidence="12" id="KW-0238">DNA-binding</keyword>
<protein>
    <recommendedName>
        <fullName evidence="19">Endonuclease 8-like 3</fullName>
        <ecNumber evidence="4">4.2.99.18</ecNumber>
    </recommendedName>
    <alternativeName>
        <fullName evidence="20">DNA glycosylase/AP lyase Neil3</fullName>
    </alternativeName>
    <alternativeName>
        <fullName evidence="22">Endonuclease VIII-like 3</fullName>
    </alternativeName>
    <alternativeName>
        <fullName evidence="21">Nei-like protein 3</fullName>
    </alternativeName>
</protein>
<dbReference type="InterPro" id="IPR015887">
    <property type="entry name" value="DNA_glyclase_Znf_dom_DNA_BS"/>
</dbReference>
<evidence type="ECO:0000256" key="12">
    <source>
        <dbReference type="ARBA" id="ARBA00023125"/>
    </source>
</evidence>
<dbReference type="PROSITE" id="PS50199">
    <property type="entry name" value="ZF_RANBP2_2"/>
    <property type="match status" value="1"/>
</dbReference>
<keyword evidence="13" id="KW-0234">DNA repair</keyword>
<dbReference type="GO" id="GO:0003684">
    <property type="term" value="F:damaged DNA binding"/>
    <property type="evidence" value="ECO:0007669"/>
    <property type="project" value="InterPro"/>
</dbReference>
<dbReference type="FunFam" id="1.10.8.50:FF:000008">
    <property type="entry name" value="Nei-like DNA glycosylase 3"/>
    <property type="match status" value="1"/>
</dbReference>
<evidence type="ECO:0000256" key="22">
    <source>
        <dbReference type="ARBA" id="ARBA00083341"/>
    </source>
</evidence>
<comment type="subcellular location">
    <subcellularLocation>
        <location evidence="2">Chromosome</location>
    </subcellularLocation>
    <subcellularLocation>
        <location evidence="1">Nucleus</location>
    </subcellularLocation>
</comment>
<dbReference type="GO" id="GO:0005654">
    <property type="term" value="C:nucleoplasm"/>
    <property type="evidence" value="ECO:0007669"/>
    <property type="project" value="UniProtKB-ARBA"/>
</dbReference>
<evidence type="ECO:0000256" key="7">
    <source>
        <dbReference type="ARBA" id="ARBA00022737"/>
    </source>
</evidence>
<dbReference type="PROSITE" id="PS51068">
    <property type="entry name" value="FPG_CAT"/>
    <property type="match status" value="1"/>
</dbReference>
<dbReference type="Gene3D" id="3.20.190.10">
    <property type="entry name" value="MutM-like, N-terminal"/>
    <property type="match status" value="1"/>
</dbReference>
<dbReference type="InterPro" id="IPR001876">
    <property type="entry name" value="Znf_RanBP2"/>
</dbReference>
<dbReference type="GO" id="GO:0005694">
    <property type="term" value="C:chromosome"/>
    <property type="evidence" value="ECO:0007669"/>
    <property type="project" value="UniProtKB-SubCell"/>
</dbReference>
<dbReference type="PANTHER" id="PTHR22993:SF10">
    <property type="entry name" value="ENDONUCLEASE 8-LIKE 3"/>
    <property type="match status" value="1"/>
</dbReference>
<organism evidence="28 29">
    <name type="scientific">Neogobius melanostomus</name>
    <name type="common">round goby</name>
    <dbReference type="NCBI Taxonomy" id="47308"/>
    <lineage>
        <taxon>Eukaryota</taxon>
        <taxon>Metazoa</taxon>
        <taxon>Chordata</taxon>
        <taxon>Craniata</taxon>
        <taxon>Vertebrata</taxon>
        <taxon>Euteleostomi</taxon>
        <taxon>Actinopterygii</taxon>
        <taxon>Neopterygii</taxon>
        <taxon>Teleostei</taxon>
        <taxon>Neoteleostei</taxon>
        <taxon>Acanthomorphata</taxon>
        <taxon>Gobiaria</taxon>
        <taxon>Gobiiformes</taxon>
        <taxon>Gobioidei</taxon>
        <taxon>Gobiidae</taxon>
        <taxon>Benthophilinae</taxon>
        <taxon>Neogobiini</taxon>
        <taxon>Neogobius</taxon>
    </lineage>
</organism>
<evidence type="ECO:0000256" key="17">
    <source>
        <dbReference type="ARBA" id="ARBA00023295"/>
    </source>
</evidence>
<feature type="compositionally biased region" description="Polar residues" evidence="24">
    <location>
        <begin position="392"/>
        <end position="401"/>
    </location>
</feature>
<feature type="domain" description="Formamidopyrimidine-DNA glycosylase catalytic" evidence="27">
    <location>
        <begin position="2"/>
        <end position="96"/>
    </location>
</feature>
<evidence type="ECO:0000256" key="8">
    <source>
        <dbReference type="ARBA" id="ARBA00022763"/>
    </source>
</evidence>
<dbReference type="PROSITE" id="PS51066">
    <property type="entry name" value="ZF_FPG_2"/>
    <property type="match status" value="1"/>
</dbReference>
<dbReference type="Pfam" id="PF01149">
    <property type="entry name" value="Fapy_DNA_glyco"/>
    <property type="match status" value="1"/>
</dbReference>
<keyword evidence="16" id="KW-0511">Multifunctional enzyme</keyword>
<dbReference type="InterPro" id="IPR000214">
    <property type="entry name" value="Znf_DNA_glyclase/AP_lyase"/>
</dbReference>
<keyword evidence="7" id="KW-0677">Repeat</keyword>
<dbReference type="PANTHER" id="PTHR22993">
    <property type="entry name" value="FORMAMIDOPYRIMIDINE-DNA GLYCOSYLASE"/>
    <property type="match status" value="1"/>
</dbReference>
<dbReference type="GO" id="GO:0006284">
    <property type="term" value="P:base-excision repair"/>
    <property type="evidence" value="ECO:0007669"/>
    <property type="project" value="InterPro"/>
</dbReference>
<dbReference type="GO" id="GO:0140078">
    <property type="term" value="F:class I DNA-(apurinic or apyrimidinic site) endonuclease activity"/>
    <property type="evidence" value="ECO:0007669"/>
    <property type="project" value="UniProtKB-EC"/>
</dbReference>
<evidence type="ECO:0000256" key="3">
    <source>
        <dbReference type="ARBA" id="ARBA00009409"/>
    </source>
</evidence>
<evidence type="ECO:0000259" key="27">
    <source>
        <dbReference type="PROSITE" id="PS51068"/>
    </source>
</evidence>
<feature type="domain" description="RanBP2-type" evidence="25">
    <location>
        <begin position="293"/>
        <end position="323"/>
    </location>
</feature>
<dbReference type="Ensembl" id="ENSNMLT00000028764.1">
    <property type="protein sequence ID" value="ENSNMLP00000025731.1"/>
    <property type="gene ID" value="ENSNMLG00000016420.1"/>
</dbReference>
<dbReference type="Gene3D" id="2.30.30.380">
    <property type="entry name" value="Zn-finger domain of Sec23/24"/>
    <property type="match status" value="1"/>
</dbReference>
<evidence type="ECO:0000256" key="19">
    <source>
        <dbReference type="ARBA" id="ARBA00073168"/>
    </source>
</evidence>
<evidence type="ECO:0000256" key="2">
    <source>
        <dbReference type="ARBA" id="ARBA00004286"/>
    </source>
</evidence>
<keyword evidence="8" id="KW-0227">DNA damage</keyword>
<evidence type="ECO:0000256" key="1">
    <source>
        <dbReference type="ARBA" id="ARBA00004123"/>
    </source>
</evidence>
<dbReference type="SMART" id="SM00547">
    <property type="entry name" value="ZnF_RBZ"/>
    <property type="match status" value="1"/>
</dbReference>
<dbReference type="InterPro" id="IPR015886">
    <property type="entry name" value="H2TH_FPG"/>
</dbReference>
<evidence type="ECO:0000256" key="20">
    <source>
        <dbReference type="ARBA" id="ARBA00081871"/>
    </source>
</evidence>
<evidence type="ECO:0000256" key="13">
    <source>
        <dbReference type="ARBA" id="ARBA00023204"/>
    </source>
</evidence>
<keyword evidence="9 23" id="KW-0863">Zinc-finger</keyword>
<evidence type="ECO:0000256" key="14">
    <source>
        <dbReference type="ARBA" id="ARBA00023239"/>
    </source>
</evidence>
<keyword evidence="15" id="KW-0539">Nucleus</keyword>
<feature type="region of interest" description="Disordered" evidence="24">
    <location>
        <begin position="452"/>
        <end position="541"/>
    </location>
</feature>
<evidence type="ECO:0000256" key="10">
    <source>
        <dbReference type="ARBA" id="ARBA00022801"/>
    </source>
</evidence>
<dbReference type="SUPFAM" id="SSF46946">
    <property type="entry name" value="S13-like H2TH domain"/>
    <property type="match status" value="1"/>
</dbReference>
<dbReference type="InterPro" id="IPR010979">
    <property type="entry name" value="Ribosomal_uS13-like_H2TH"/>
</dbReference>
<keyword evidence="6" id="KW-0479">Metal-binding</keyword>
<feature type="region of interest" description="Disordered" evidence="24">
    <location>
        <begin position="419"/>
        <end position="439"/>
    </location>
</feature>
<reference evidence="28" key="2">
    <citation type="submission" date="2025-09" db="UniProtKB">
        <authorList>
            <consortium name="Ensembl"/>
        </authorList>
    </citation>
    <scope>IDENTIFICATION</scope>
</reference>
<comment type="catalytic activity">
    <reaction evidence="18">
        <text>2'-deoxyribonucleotide-(2'-deoxyribose 5'-phosphate)-2'-deoxyribonucleotide-DNA = a 3'-end 2'-deoxyribonucleotide-(2,3-dehydro-2,3-deoxyribose 5'-phosphate)-DNA + a 5'-end 5'-phospho-2'-deoxyribonucleoside-DNA + H(+)</text>
        <dbReference type="Rhea" id="RHEA:66592"/>
        <dbReference type="Rhea" id="RHEA-COMP:13180"/>
        <dbReference type="Rhea" id="RHEA-COMP:16897"/>
        <dbReference type="Rhea" id="RHEA-COMP:17067"/>
        <dbReference type="ChEBI" id="CHEBI:15378"/>
        <dbReference type="ChEBI" id="CHEBI:136412"/>
        <dbReference type="ChEBI" id="CHEBI:157695"/>
        <dbReference type="ChEBI" id="CHEBI:167181"/>
        <dbReference type="EC" id="4.2.99.18"/>
    </reaction>
</comment>
<evidence type="ECO:0000256" key="9">
    <source>
        <dbReference type="ARBA" id="ARBA00022771"/>
    </source>
</evidence>
<evidence type="ECO:0000259" key="25">
    <source>
        <dbReference type="PROSITE" id="PS50199"/>
    </source>
</evidence>
<sequence length="541" mass="58785">MVEGPGCTLNGEKIRARVRKGQSVKEIKGSLATTKTKPGESLFSSLNGAQYSGTETLGKELFMYFGPKALRVHFGMNGSMRINPTVLREKNSQIPALEIHLTNDTVCFFDSTVEIRCTEDCEQRVRSSACLDVCSPKFSQPRSEEAVRAQGSRMLCDVLLDQSIMPGVGNIIKNEALFDSGLHPAVKVQQLTDKHVHHLVKMTRDFTLLFYKCRKSSSALHRHYKVYKRPQCGQCSHVITACRLGEHGRMTYFCERCQRGDPSGLDVSALPARNSLIGWAYREQQTDDSVGKREEEDWTCEVCTLINPPTTAACDACLNPRPKAHTEGVGAEASPFTSHLIKYPCTAFTKPDQELKLNWRSAFGTSTLVFSDLTPNKTLKKPQPQPLISPRGTPNQNSTVSVQGSHKYAVCQGTTSPNYASGGWHRQSTAARSGGETLASYSHPAKKMRIDNGAAQGAPNSRVPTAEAAVAASHSSSALSQSPSAPCVRPTTAQLPCEWSTRRGRIRDASSTPAHCPGRASAASLSGPTHTSPFVTMGNAA</sequence>
<evidence type="ECO:0000256" key="11">
    <source>
        <dbReference type="ARBA" id="ARBA00022833"/>
    </source>
</evidence>
<evidence type="ECO:0000256" key="4">
    <source>
        <dbReference type="ARBA" id="ARBA00012720"/>
    </source>
</evidence>
<evidence type="ECO:0000256" key="18">
    <source>
        <dbReference type="ARBA" id="ARBA00044632"/>
    </source>
</evidence>
<evidence type="ECO:0000256" key="21">
    <source>
        <dbReference type="ARBA" id="ARBA00082922"/>
    </source>
</evidence>